<keyword evidence="3" id="KW-0813">Transport</keyword>
<feature type="compositionally biased region" description="Polar residues" evidence="18">
    <location>
        <begin position="925"/>
        <end position="942"/>
    </location>
</feature>
<evidence type="ECO:0000259" key="20">
    <source>
        <dbReference type="PROSITE" id="PS50042"/>
    </source>
</evidence>
<evidence type="ECO:0000256" key="7">
    <source>
        <dbReference type="ARBA" id="ARBA00022692"/>
    </source>
</evidence>
<dbReference type="SUPFAM" id="SSF81324">
    <property type="entry name" value="Voltage-gated potassium channels"/>
    <property type="match status" value="1"/>
</dbReference>
<evidence type="ECO:0000256" key="19">
    <source>
        <dbReference type="SAM" id="Phobius"/>
    </source>
</evidence>
<dbReference type="InterPro" id="IPR013621">
    <property type="entry name" value="Ion_trans_N"/>
</dbReference>
<evidence type="ECO:0000256" key="14">
    <source>
        <dbReference type="ARBA" id="ARBA00023201"/>
    </source>
</evidence>
<feature type="transmembrane region" description="Helical" evidence="19">
    <location>
        <begin position="545"/>
        <end position="567"/>
    </location>
</feature>
<dbReference type="PROSITE" id="PS00888">
    <property type="entry name" value="CNMP_BINDING_1"/>
    <property type="match status" value="1"/>
</dbReference>
<feature type="compositionally biased region" description="Basic residues" evidence="18">
    <location>
        <begin position="133"/>
        <end position="143"/>
    </location>
</feature>
<accession>A0A8B8DTN6</accession>
<keyword evidence="15" id="KW-1071">Ligand-gated ion channel</keyword>
<keyword evidence="4" id="KW-0894">Sodium channel</keyword>
<dbReference type="RefSeq" id="XP_022331250.1">
    <property type="nucleotide sequence ID" value="XM_022475542.1"/>
</dbReference>
<evidence type="ECO:0000256" key="4">
    <source>
        <dbReference type="ARBA" id="ARBA00022461"/>
    </source>
</evidence>
<dbReference type="PANTHER" id="PTHR45689:SF5">
    <property type="entry name" value="I[[H]] CHANNEL, ISOFORM E"/>
    <property type="match status" value="1"/>
</dbReference>
<evidence type="ECO:0000256" key="10">
    <source>
        <dbReference type="ARBA" id="ARBA00023053"/>
    </source>
</evidence>
<dbReference type="CDD" id="cd00038">
    <property type="entry name" value="CAP_ED"/>
    <property type="match status" value="1"/>
</dbReference>
<feature type="transmembrane region" description="Helical" evidence="19">
    <location>
        <begin position="504"/>
        <end position="525"/>
    </location>
</feature>
<feature type="compositionally biased region" description="Basic and acidic residues" evidence="18">
    <location>
        <begin position="958"/>
        <end position="971"/>
    </location>
</feature>
<feature type="compositionally biased region" description="Polar residues" evidence="18">
    <location>
        <begin position="972"/>
        <end position="981"/>
    </location>
</feature>
<feature type="compositionally biased region" description="Polar residues" evidence="18">
    <location>
        <begin position="1016"/>
        <end position="1050"/>
    </location>
</feature>
<dbReference type="Pfam" id="PF08412">
    <property type="entry name" value="Ion_trans_N"/>
    <property type="match status" value="1"/>
</dbReference>
<keyword evidence="12 19" id="KW-0472">Membrane</keyword>
<dbReference type="GO" id="GO:0003254">
    <property type="term" value="P:regulation of membrane depolarization"/>
    <property type="evidence" value="ECO:0007669"/>
    <property type="project" value="TreeGrafter"/>
</dbReference>
<feature type="compositionally biased region" description="Acidic residues" evidence="18">
    <location>
        <begin position="98"/>
        <end position="108"/>
    </location>
</feature>
<dbReference type="PROSITE" id="PS50042">
    <property type="entry name" value="CNMP_BINDING_3"/>
    <property type="match status" value="1"/>
</dbReference>
<dbReference type="InterPro" id="IPR018490">
    <property type="entry name" value="cNMP-bd_dom_sf"/>
</dbReference>
<dbReference type="OrthoDB" id="421226at2759"/>
<keyword evidence="11" id="KW-0406">Ion transport</keyword>
<evidence type="ECO:0000256" key="12">
    <source>
        <dbReference type="ARBA" id="ARBA00023136"/>
    </source>
</evidence>
<dbReference type="InterPro" id="IPR005821">
    <property type="entry name" value="Ion_trans_dom"/>
</dbReference>
<evidence type="ECO:0000313" key="21">
    <source>
        <dbReference type="Proteomes" id="UP000694844"/>
    </source>
</evidence>
<evidence type="ECO:0000256" key="17">
    <source>
        <dbReference type="ARBA" id="ARBA00036239"/>
    </source>
</evidence>
<evidence type="ECO:0000256" key="18">
    <source>
        <dbReference type="SAM" id="MobiDB-lite"/>
    </source>
</evidence>
<keyword evidence="13" id="KW-0114">cAMP</keyword>
<dbReference type="GeneID" id="111129269"/>
<keyword evidence="21" id="KW-1185">Reference proteome</keyword>
<keyword evidence="10" id="KW-0915">Sodium</keyword>
<feature type="transmembrane region" description="Helical" evidence="19">
    <location>
        <begin position="579"/>
        <end position="597"/>
    </location>
</feature>
<feature type="region of interest" description="Disordered" evidence="18">
    <location>
        <begin position="43"/>
        <end position="163"/>
    </location>
</feature>
<dbReference type="Gene3D" id="1.10.287.630">
    <property type="entry name" value="Helix hairpin bin"/>
    <property type="match status" value="1"/>
</dbReference>
<dbReference type="KEGG" id="cvn:111129269"/>
<dbReference type="InterPro" id="IPR000595">
    <property type="entry name" value="cNMP-bd_dom"/>
</dbReference>
<evidence type="ECO:0000256" key="13">
    <source>
        <dbReference type="ARBA" id="ARBA00023149"/>
    </source>
</evidence>
<evidence type="ECO:0000256" key="1">
    <source>
        <dbReference type="ARBA" id="ARBA00004651"/>
    </source>
</evidence>
<feature type="compositionally biased region" description="Basic and acidic residues" evidence="18">
    <location>
        <begin position="870"/>
        <end position="898"/>
    </location>
</feature>
<dbReference type="Proteomes" id="UP000694844">
    <property type="component" value="Chromosome 4"/>
</dbReference>
<dbReference type="InterPro" id="IPR051413">
    <property type="entry name" value="K/Na_HCN_channel"/>
</dbReference>
<evidence type="ECO:0000256" key="9">
    <source>
        <dbReference type="ARBA" id="ARBA00022989"/>
    </source>
</evidence>
<evidence type="ECO:0000256" key="2">
    <source>
        <dbReference type="ARBA" id="ARBA00006305"/>
    </source>
</evidence>
<keyword evidence="9 19" id="KW-1133">Transmembrane helix</keyword>
<dbReference type="Gene3D" id="1.10.287.70">
    <property type="match status" value="1"/>
</dbReference>
<dbReference type="Pfam" id="PF00027">
    <property type="entry name" value="cNMP_binding"/>
    <property type="match status" value="1"/>
</dbReference>
<keyword evidence="6" id="KW-0116">cAMP-binding</keyword>
<evidence type="ECO:0000256" key="15">
    <source>
        <dbReference type="ARBA" id="ARBA00023286"/>
    </source>
</evidence>
<dbReference type="GO" id="GO:0005272">
    <property type="term" value="F:sodium channel activity"/>
    <property type="evidence" value="ECO:0007669"/>
    <property type="project" value="UniProtKB-KW"/>
</dbReference>
<dbReference type="InterPro" id="IPR018488">
    <property type="entry name" value="cNMP-bd_CS"/>
</dbReference>
<feature type="compositionally biased region" description="Acidic residues" evidence="18">
    <location>
        <begin position="836"/>
        <end position="847"/>
    </location>
</feature>
<comment type="catalytic activity">
    <reaction evidence="17">
        <text>Na(+)(in) = Na(+)(out)</text>
        <dbReference type="Rhea" id="RHEA:34963"/>
        <dbReference type="ChEBI" id="CHEBI:29101"/>
    </reaction>
</comment>
<organism evidence="21 22">
    <name type="scientific">Crassostrea virginica</name>
    <name type="common">Eastern oyster</name>
    <dbReference type="NCBI Taxonomy" id="6565"/>
    <lineage>
        <taxon>Eukaryota</taxon>
        <taxon>Metazoa</taxon>
        <taxon>Spiralia</taxon>
        <taxon>Lophotrochozoa</taxon>
        <taxon>Mollusca</taxon>
        <taxon>Bivalvia</taxon>
        <taxon>Autobranchia</taxon>
        <taxon>Pteriomorphia</taxon>
        <taxon>Ostreida</taxon>
        <taxon>Ostreoidea</taxon>
        <taxon>Ostreidae</taxon>
        <taxon>Crassostrea</taxon>
    </lineage>
</organism>
<feature type="region of interest" description="Disordered" evidence="18">
    <location>
        <begin position="830"/>
        <end position="855"/>
    </location>
</feature>
<proteinExistence type="inferred from homology"/>
<evidence type="ECO:0000256" key="5">
    <source>
        <dbReference type="ARBA" id="ARBA00022475"/>
    </source>
</evidence>
<keyword evidence="5" id="KW-1003">Cell membrane</keyword>
<dbReference type="SUPFAM" id="SSF51206">
    <property type="entry name" value="cAMP-binding domain-like"/>
    <property type="match status" value="1"/>
</dbReference>
<comment type="similarity">
    <text evidence="2">Belongs to the potassium channel HCN family.</text>
</comment>
<protein>
    <submittedName>
        <fullName evidence="22">Potassium/sodium hyperpolarization-activated cyclic nucleotide-gated channel 3-like isoform X1</fullName>
    </submittedName>
</protein>
<dbReference type="SMART" id="SM00100">
    <property type="entry name" value="cNMP"/>
    <property type="match status" value="1"/>
</dbReference>
<keyword evidence="7 19" id="KW-0812">Transmembrane</keyword>
<dbReference type="PRINTS" id="PR01463">
    <property type="entry name" value="EAGCHANLFMLY"/>
</dbReference>
<dbReference type="GO" id="GO:0005249">
    <property type="term" value="F:voltage-gated potassium channel activity"/>
    <property type="evidence" value="ECO:0007669"/>
    <property type="project" value="InterPro"/>
</dbReference>
<evidence type="ECO:0000313" key="22">
    <source>
        <dbReference type="RefSeq" id="XP_022331250.1"/>
    </source>
</evidence>
<evidence type="ECO:0000256" key="6">
    <source>
        <dbReference type="ARBA" id="ARBA00022566"/>
    </source>
</evidence>
<dbReference type="PANTHER" id="PTHR45689">
    <property type="entry name" value="I[[H]] CHANNEL, ISOFORM E"/>
    <property type="match status" value="1"/>
</dbReference>
<evidence type="ECO:0000256" key="3">
    <source>
        <dbReference type="ARBA" id="ARBA00022448"/>
    </source>
</evidence>
<feature type="region of interest" description="Disordered" evidence="18">
    <location>
        <begin position="921"/>
        <end position="1050"/>
    </location>
</feature>
<evidence type="ECO:0000256" key="11">
    <source>
        <dbReference type="ARBA" id="ARBA00023065"/>
    </source>
</evidence>
<evidence type="ECO:0000256" key="16">
    <source>
        <dbReference type="ARBA" id="ARBA00023303"/>
    </source>
</evidence>
<name>A0A8B8DTN6_CRAVI</name>
<feature type="compositionally biased region" description="Polar residues" evidence="18">
    <location>
        <begin position="74"/>
        <end position="89"/>
    </location>
</feature>
<dbReference type="InterPro" id="IPR003938">
    <property type="entry name" value="K_chnl_volt-dep_EAG/ELK/ERG"/>
</dbReference>
<keyword evidence="8" id="KW-0547">Nucleotide-binding</keyword>
<sequence>MNYSLKREYLEKWMSLIDKHPLAHGFDDERLGLFKVPPARAVSMSSLQNPPTHPLINISDHDQPESYSSDEESSNPTSPYHQTRNQQGALSDRSKESENEELLSENESETERLRLEHVSRLSPKPSRSDSVKIKRQLNGRQYRKNSQPIGNATPPKPSRRSTSLKLKRMHLDVNTHSKERTMPCLPKCSNRPTNPSITITIESDDESIYSDYLNPDVNYKNEINRVHFVGDDTSLYGTPREELLPPCGDTSSTDGYNNKSSPTSFLKEQIISFFQPSDNKLAMKLFGNKNSLQREKMRHKRSGNWVIHPCSNFRFYWDLFMLVLLLANLIILPVAISFFNNDLTDEWIAFNCISDTVFFLDIIINFRTGIILNDFADEIILDPKLIAKHYVKSWFFLDLVSTIPMDYIFLWWDAETDIYQMVHAGTRSRVDAGSYWQGRALRILRLAKLLSLLRLLRLSRLVRYVQQWEELLKSKKFDANPCMTNCGRRRKPGFLAVAGKFMRIFNLICLMLLLGHWNGCLQFLVPMLEEFPKDCWVSIEELKDASWWTQYTWALFKALSHMLCIGYGRFPPQNMTDTWLTILSMLSGATCYALFLGHTTTIIQSFDTSRRLYNEKFKQVEEYMVYRKLPRKLRQKISEYYEHRYQGKMFDEDNILDELNACLRQEVINHNCRALVKSVPFFTNADPQFVSAVISRLEFEVFQPGDYIIREGTMGTKMYFIQEGIVDIITKDGEIATSLSDGSYFGEICLLTNAKRVASVRAETYVNLYSLSVEHFNSVLERYPLMRRTMESVAAERLTKIGKNPSIVSSRADLEEDQKLVNEIVMESTPVVTSASEDEDKDSDDSSESSKSSRRKKKFKFDFTGKLQKITEERKSKSRESLHKDSLEMPNGKMEKLRKMPSGSNLFGLRVGFAGFSDRKRSESVGANLNSIDRSGQSQMEQGNLPRRASFLGTRFFKPKEPKKEKKERTRSTGGNDSPSSDGKGGVIQFLTVPLQADLRHKLKGKKSKSEHSMSQKDPSGSHSQEATEENPLNWQSGSEGISKTDTVVQHTDRAKECVYQIEDVDESSPSSCL</sequence>
<feature type="transmembrane region" description="Helical" evidence="19">
    <location>
        <begin position="315"/>
        <end position="336"/>
    </location>
</feature>
<evidence type="ECO:0000256" key="8">
    <source>
        <dbReference type="ARBA" id="ARBA00022741"/>
    </source>
</evidence>
<gene>
    <name evidence="22" type="primary">LOC111129269</name>
</gene>
<feature type="compositionally biased region" description="Basic and acidic residues" evidence="18">
    <location>
        <begin position="109"/>
        <end position="119"/>
    </location>
</feature>
<dbReference type="GO" id="GO:0030552">
    <property type="term" value="F:cAMP binding"/>
    <property type="evidence" value="ECO:0007669"/>
    <property type="project" value="UniProtKB-KW"/>
</dbReference>
<dbReference type="InterPro" id="IPR014710">
    <property type="entry name" value="RmlC-like_jellyroll"/>
</dbReference>
<feature type="region of interest" description="Disordered" evidence="18">
    <location>
        <begin position="870"/>
        <end position="902"/>
    </location>
</feature>
<comment type="subcellular location">
    <subcellularLocation>
        <location evidence="1">Cell membrane</location>
        <topology evidence="1">Multi-pass membrane protein</topology>
    </subcellularLocation>
</comment>
<dbReference type="GO" id="GO:0098855">
    <property type="term" value="C:HCN channel complex"/>
    <property type="evidence" value="ECO:0007669"/>
    <property type="project" value="TreeGrafter"/>
</dbReference>
<dbReference type="Gene3D" id="2.60.120.10">
    <property type="entry name" value="Jelly Rolls"/>
    <property type="match status" value="1"/>
</dbReference>
<dbReference type="Pfam" id="PF00520">
    <property type="entry name" value="Ion_trans"/>
    <property type="match status" value="2"/>
</dbReference>
<dbReference type="AlphaFoldDB" id="A0A8B8DTN6"/>
<keyword evidence="16" id="KW-0407">Ion channel</keyword>
<feature type="domain" description="Cyclic nucleotide-binding" evidence="20">
    <location>
        <begin position="681"/>
        <end position="797"/>
    </location>
</feature>
<reference evidence="22" key="1">
    <citation type="submission" date="2025-08" db="UniProtKB">
        <authorList>
            <consortium name="RefSeq"/>
        </authorList>
    </citation>
    <scope>IDENTIFICATION</scope>
    <source>
        <tissue evidence="22">Whole sample</tissue>
    </source>
</reference>
<keyword evidence="14" id="KW-0739">Sodium transport</keyword>